<gene>
    <name evidence="8" type="primary">mscS</name>
    <name evidence="8" type="ORF">Psal009_03353</name>
</gene>
<dbReference type="InterPro" id="IPR011014">
    <property type="entry name" value="MscS_channel_TM-2"/>
</dbReference>
<sequence>MNWLSILDYLDSHALGLARTLVIAIVGFFIARWVKKRLYHFLEQHAANRTIQLYAVNIAYTFILIILMVILLGQLGVSTTSLIALLGASGITIGLALKDSFSNIASGFMIIILKPFKIGDLVEISGKIGTIDQINLITTRLKTANNEGIYIPNAKIFNDKIINKTFKETRRIDLSISISYSSDLLQAKAILNELIREDERILTVPIPTIAVKELADSAVVIAVRPWVNNSDYGKVRFSLLESIKTRFDQHGIVIPYPQMEVILHRNNQQGNKAS</sequence>
<dbReference type="Gene3D" id="2.30.30.60">
    <property type="match status" value="1"/>
</dbReference>
<comment type="similarity">
    <text evidence="2 7">Belongs to the MscS (TC 1.A.23) family.</text>
</comment>
<organism evidence="8 9">
    <name type="scientific">Piscirickettsia salmonis</name>
    <dbReference type="NCBI Taxonomy" id="1238"/>
    <lineage>
        <taxon>Bacteria</taxon>
        <taxon>Pseudomonadati</taxon>
        <taxon>Pseudomonadota</taxon>
        <taxon>Gammaproteobacteria</taxon>
        <taxon>Thiotrichales</taxon>
        <taxon>Piscirickettsiaceae</taxon>
        <taxon>Piscirickettsia</taxon>
    </lineage>
</organism>
<keyword evidence="6 7" id="KW-0472">Membrane</keyword>
<dbReference type="InterPro" id="IPR023408">
    <property type="entry name" value="MscS_beta-dom_sf"/>
</dbReference>
<evidence type="ECO:0000256" key="5">
    <source>
        <dbReference type="ARBA" id="ARBA00022989"/>
    </source>
</evidence>
<evidence type="ECO:0000256" key="4">
    <source>
        <dbReference type="ARBA" id="ARBA00022692"/>
    </source>
</evidence>
<evidence type="ECO:0000256" key="6">
    <source>
        <dbReference type="ARBA" id="ARBA00023136"/>
    </source>
</evidence>
<keyword evidence="7" id="KW-0407">Ion channel</keyword>
<evidence type="ECO:0000256" key="2">
    <source>
        <dbReference type="ARBA" id="ARBA00008017"/>
    </source>
</evidence>
<dbReference type="RefSeq" id="WP_016210033.1">
    <property type="nucleotide sequence ID" value="NZ_CP012413.1"/>
</dbReference>
<comment type="subunit">
    <text evidence="7">Homoheptamer.</text>
</comment>
<keyword evidence="5 7" id="KW-1133">Transmembrane helix</keyword>
<accession>A0A9Q5VI82</accession>
<dbReference type="EMBL" id="CP038908">
    <property type="protein sequence ID" value="QGO07401.1"/>
    <property type="molecule type" value="Genomic_DNA"/>
</dbReference>
<dbReference type="PANTHER" id="PTHR30221:SF1">
    <property type="entry name" value="SMALL-CONDUCTANCE MECHANOSENSITIVE CHANNEL"/>
    <property type="match status" value="1"/>
</dbReference>
<protein>
    <recommendedName>
        <fullName evidence="7">Small-conductance mechanosensitive channel</fullName>
    </recommendedName>
</protein>
<reference evidence="8 9" key="1">
    <citation type="submission" date="2019-04" db="EMBL/GenBank/DDBJ databases">
        <title>Complete genome sequencing of Piscirickettsia salmonis strain Psal-009.</title>
        <authorList>
            <person name="Schober I."/>
            <person name="Bunk B."/>
            <person name="Sproer C."/>
            <person name="Carril G.P."/>
            <person name="Riedel T."/>
            <person name="Flores-Herrera P.A."/>
            <person name="Nourdin-Galindo G."/>
            <person name="Marshall S.H."/>
            <person name="Overmann J."/>
        </authorList>
    </citation>
    <scope>NUCLEOTIDE SEQUENCE [LARGE SCALE GENOMIC DNA]</scope>
    <source>
        <strain evidence="8 9">Psal-009</strain>
    </source>
</reference>
<proteinExistence type="inferred from homology"/>
<dbReference type="InterPro" id="IPR045275">
    <property type="entry name" value="MscS_archaea/bacteria_type"/>
</dbReference>
<dbReference type="Gene3D" id="1.10.287.1260">
    <property type="match status" value="1"/>
</dbReference>
<dbReference type="Gene3D" id="3.30.70.100">
    <property type="match status" value="1"/>
</dbReference>
<comment type="function">
    <text evidence="7">Mechanosensitive channel that participates in the regulation of osmotic pressure changes within the cell, opening in response to stretch forces in the membrane lipid bilayer, without the need for other proteins. Contributes to normal resistance to hypoosmotic shock. Forms an ion channel of 1.0 nanosiemens conductance with a slight preference for anions.</text>
</comment>
<dbReference type="GO" id="GO:0005886">
    <property type="term" value="C:plasma membrane"/>
    <property type="evidence" value="ECO:0007669"/>
    <property type="project" value="UniProtKB-SubCell"/>
</dbReference>
<keyword evidence="4 7" id="KW-0812">Transmembrane</keyword>
<dbReference type="Pfam" id="PF21082">
    <property type="entry name" value="MS_channel_3rd"/>
    <property type="match status" value="1"/>
</dbReference>
<keyword evidence="9" id="KW-1185">Reference proteome</keyword>
<evidence type="ECO:0000256" key="1">
    <source>
        <dbReference type="ARBA" id="ARBA00004651"/>
    </source>
</evidence>
<dbReference type="Pfam" id="PF00924">
    <property type="entry name" value="MS_channel_2nd"/>
    <property type="match status" value="1"/>
</dbReference>
<keyword evidence="7" id="KW-0997">Cell inner membrane</keyword>
<dbReference type="GO" id="GO:0008381">
    <property type="term" value="F:mechanosensitive monoatomic ion channel activity"/>
    <property type="evidence" value="ECO:0007669"/>
    <property type="project" value="InterPro"/>
</dbReference>
<evidence type="ECO:0000256" key="3">
    <source>
        <dbReference type="ARBA" id="ARBA00022475"/>
    </source>
</evidence>
<keyword evidence="7" id="KW-0406">Ion transport</keyword>
<dbReference type="InterPro" id="IPR010920">
    <property type="entry name" value="LSM_dom_sf"/>
</dbReference>
<evidence type="ECO:0000313" key="8">
    <source>
        <dbReference type="EMBL" id="QGO07401.1"/>
    </source>
</evidence>
<dbReference type="SUPFAM" id="SSF82689">
    <property type="entry name" value="Mechanosensitive channel protein MscS (YggB), C-terminal domain"/>
    <property type="match status" value="1"/>
</dbReference>
<dbReference type="InterPro" id="IPR006685">
    <property type="entry name" value="MscS_channel_2nd"/>
</dbReference>
<feature type="transmembrane region" description="Helical" evidence="7">
    <location>
        <begin position="12"/>
        <end position="34"/>
    </location>
</feature>
<dbReference type="SUPFAM" id="SSF50182">
    <property type="entry name" value="Sm-like ribonucleoproteins"/>
    <property type="match status" value="1"/>
</dbReference>
<name>A0A9Q5VI82_PISSA</name>
<keyword evidence="7" id="KW-0813">Transport</keyword>
<keyword evidence="3" id="KW-1003">Cell membrane</keyword>
<comment type="subcellular location">
    <subcellularLocation>
        <location evidence="7">Cell inner membrane</location>
        <topology evidence="7">Multi-pass membrane protein</topology>
    </subcellularLocation>
    <subcellularLocation>
        <location evidence="1">Cell membrane</location>
        <topology evidence="1">Multi-pass membrane protein</topology>
    </subcellularLocation>
</comment>
<dbReference type="GeneID" id="66742284"/>
<dbReference type="AlphaFoldDB" id="A0A9Q5VI82"/>
<dbReference type="Proteomes" id="UP000422232">
    <property type="component" value="Chromosome"/>
</dbReference>
<dbReference type="PANTHER" id="PTHR30221">
    <property type="entry name" value="SMALL-CONDUCTANCE MECHANOSENSITIVE CHANNEL"/>
    <property type="match status" value="1"/>
</dbReference>
<feature type="transmembrane region" description="Helical" evidence="7">
    <location>
        <begin position="54"/>
        <end position="73"/>
    </location>
</feature>
<dbReference type="InterPro" id="IPR011066">
    <property type="entry name" value="MscS_channel_C_sf"/>
</dbReference>
<evidence type="ECO:0000256" key="7">
    <source>
        <dbReference type="RuleBase" id="RU369025"/>
    </source>
</evidence>
<dbReference type="SUPFAM" id="SSF82861">
    <property type="entry name" value="Mechanosensitive channel protein MscS (YggB), transmembrane region"/>
    <property type="match status" value="1"/>
</dbReference>
<evidence type="ECO:0000313" key="9">
    <source>
        <dbReference type="Proteomes" id="UP000422232"/>
    </source>
</evidence>
<dbReference type="InterPro" id="IPR049278">
    <property type="entry name" value="MS_channel_C"/>
</dbReference>
<comment type="caution">
    <text evidence="7">Lacks conserved residue(s) required for the propagation of feature annotation.</text>
</comment>